<feature type="transmembrane region" description="Helical" evidence="15">
    <location>
        <begin position="186"/>
        <end position="209"/>
    </location>
</feature>
<keyword evidence="4 15" id="KW-0812">Transmembrane</keyword>
<protein>
    <recommendedName>
        <fullName evidence="2">Cysteinyl leukotriene receptor 1</fullName>
    </recommendedName>
</protein>
<evidence type="ECO:0000256" key="11">
    <source>
        <dbReference type="ARBA" id="ARBA00023170"/>
    </source>
</evidence>
<dbReference type="FunFam" id="1.20.1070.10:FF:000017">
    <property type="entry name" value="lysophosphatidic acid receptor 4"/>
    <property type="match status" value="1"/>
</dbReference>
<dbReference type="EMBL" id="JAAMOB010000014">
    <property type="protein sequence ID" value="KAF4105356.1"/>
    <property type="molecule type" value="Genomic_DNA"/>
</dbReference>
<keyword evidence="9 15" id="KW-0472">Membrane</keyword>
<feature type="transmembrane region" description="Helical" evidence="15">
    <location>
        <begin position="229"/>
        <end position="253"/>
    </location>
</feature>
<keyword evidence="7" id="KW-0297">G-protein coupled receptor</keyword>
<evidence type="ECO:0000256" key="4">
    <source>
        <dbReference type="ARBA" id="ARBA00022692"/>
    </source>
</evidence>
<dbReference type="Pfam" id="PF00001">
    <property type="entry name" value="7tm_1"/>
    <property type="match status" value="1"/>
</dbReference>
<evidence type="ECO:0000256" key="8">
    <source>
        <dbReference type="ARBA" id="ARBA00023130"/>
    </source>
</evidence>
<name>A0A7J6CE40_9TELE</name>
<comment type="caution">
    <text evidence="17">The sequence shown here is derived from an EMBL/GenBank/DDBJ whole genome shotgun (WGS) entry which is preliminary data.</text>
</comment>
<dbReference type="SUPFAM" id="SSF81321">
    <property type="entry name" value="Family A G protein-coupled receptor-like"/>
    <property type="match status" value="1"/>
</dbReference>
<dbReference type="InterPro" id="IPR004071">
    <property type="entry name" value="Cyst_leuk_rcpt"/>
</dbReference>
<dbReference type="PRINTS" id="PR01902">
    <property type="entry name" value="CYSLT1RECPTR"/>
</dbReference>
<feature type="compositionally biased region" description="Polar residues" evidence="14">
    <location>
        <begin position="465"/>
        <end position="475"/>
    </location>
</feature>
<feature type="transmembrane region" description="Helical" evidence="15">
    <location>
        <begin position="265"/>
        <end position="285"/>
    </location>
</feature>
<dbReference type="SMART" id="SM01381">
    <property type="entry name" value="7TM_GPCR_Srsx"/>
    <property type="match status" value="1"/>
</dbReference>
<dbReference type="Gene3D" id="1.20.1070.10">
    <property type="entry name" value="Rhodopsin 7-helix transmembrane proteins"/>
    <property type="match status" value="1"/>
</dbReference>
<dbReference type="CDD" id="cd15158">
    <property type="entry name" value="7tmA_CysLTR1"/>
    <property type="match status" value="1"/>
</dbReference>
<evidence type="ECO:0000313" key="18">
    <source>
        <dbReference type="Proteomes" id="UP000579812"/>
    </source>
</evidence>
<keyword evidence="8" id="KW-1064">Adaptive immunity</keyword>
<evidence type="ECO:0000256" key="2">
    <source>
        <dbReference type="ARBA" id="ARBA00014110"/>
    </source>
</evidence>
<keyword evidence="6 15" id="KW-1133">Transmembrane helix</keyword>
<evidence type="ECO:0000256" key="13">
    <source>
        <dbReference type="ARBA" id="ARBA00023224"/>
    </source>
</evidence>
<reference evidence="17 18" key="1">
    <citation type="submission" date="2020-04" db="EMBL/GenBank/DDBJ databases">
        <title>Chromosome-level genome assembly of a cyprinid fish Onychostoma macrolepis by integration of Nanopore Sequencing, Bionano and Hi-C technology.</title>
        <authorList>
            <person name="Wang D."/>
        </authorList>
    </citation>
    <scope>NUCLEOTIDE SEQUENCE [LARGE SCALE GENOMIC DNA]</scope>
    <source>
        <strain evidence="17">SWU-2019</strain>
        <tissue evidence="17">Muscle</tissue>
    </source>
</reference>
<feature type="transmembrane region" description="Helical" evidence="15">
    <location>
        <begin position="154"/>
        <end position="174"/>
    </location>
</feature>
<dbReference type="PANTHER" id="PTHR24231">
    <property type="entry name" value="PURINOCEPTOR-RELATED G-PROTEIN COUPLED RECEPTOR"/>
    <property type="match status" value="1"/>
</dbReference>
<sequence>MHRATNMESGVAAVWRNGRKLPLTLAPHPDTHLCPPIIKTFLHTHCSCLQFSLLANMRCVICRCLPLELLLYTEKGGAARDRCRCVPRALNSKKLYLRKKETVHFSETGLLEPRRTDNDTNARMDPSNITSSTVNDSQVCASIDDFRNQVYSTVYSIITVLGLMGNGFALYVLLRTYRQKSAFHIYMLNLAVSDLLCVSTLPLRVLYYVNKGQWNLGDFLCRLSSYALYVNLYCSVFFMMAMSFTRFLAIVFPVQNLRLATEKKAWIVCVCIWVFICTTSSPFLLSGQHTDPKSNKTKCFEPPETSKSLDKLIMLNYFSLVVGFIIPFLVILLCYAGILRTLLRNTNGANKQRYTRNKAIRMIIVVMLAFLVSFMPYHIQRTLHLHFKNRKEANCEEIIYMQKSVVITLCLAAANSCFDPMLYFFSGENFRHRLSTFRRASGNISGTHKGRHAVQSSPPVEESELQSCNGSNKLG</sequence>
<organism evidence="17 18">
    <name type="scientific">Onychostoma macrolepis</name>
    <dbReference type="NCBI Taxonomy" id="369639"/>
    <lineage>
        <taxon>Eukaryota</taxon>
        <taxon>Metazoa</taxon>
        <taxon>Chordata</taxon>
        <taxon>Craniata</taxon>
        <taxon>Vertebrata</taxon>
        <taxon>Euteleostomi</taxon>
        <taxon>Actinopterygii</taxon>
        <taxon>Neopterygii</taxon>
        <taxon>Teleostei</taxon>
        <taxon>Ostariophysi</taxon>
        <taxon>Cypriniformes</taxon>
        <taxon>Cyprinidae</taxon>
        <taxon>Acrossocheilinae</taxon>
        <taxon>Onychostoma</taxon>
    </lineage>
</organism>
<keyword evidence="18" id="KW-1185">Reference proteome</keyword>
<dbReference type="PRINTS" id="PR00237">
    <property type="entry name" value="GPCRRHODOPSN"/>
</dbReference>
<evidence type="ECO:0000256" key="9">
    <source>
        <dbReference type="ARBA" id="ARBA00023136"/>
    </source>
</evidence>
<dbReference type="InterPro" id="IPR000276">
    <property type="entry name" value="GPCR_Rhodpsn"/>
</dbReference>
<evidence type="ECO:0000256" key="10">
    <source>
        <dbReference type="ARBA" id="ARBA00023157"/>
    </source>
</evidence>
<evidence type="ECO:0000256" key="7">
    <source>
        <dbReference type="ARBA" id="ARBA00023040"/>
    </source>
</evidence>
<dbReference type="InterPro" id="IPR017452">
    <property type="entry name" value="GPCR_Rhodpsn_7TM"/>
</dbReference>
<evidence type="ECO:0000256" key="3">
    <source>
        <dbReference type="ARBA" id="ARBA00022475"/>
    </source>
</evidence>
<dbReference type="GO" id="GO:0005886">
    <property type="term" value="C:plasma membrane"/>
    <property type="evidence" value="ECO:0007669"/>
    <property type="project" value="UniProtKB-SubCell"/>
</dbReference>
<keyword evidence="10" id="KW-1015">Disulfide bond</keyword>
<dbReference type="PROSITE" id="PS50262">
    <property type="entry name" value="G_PROTEIN_RECEP_F1_2"/>
    <property type="match status" value="1"/>
</dbReference>
<keyword evidence="13" id="KW-0807">Transducer</keyword>
<gene>
    <name evidence="17" type="ORF">G5714_014687</name>
</gene>
<feature type="region of interest" description="Disordered" evidence="14">
    <location>
        <begin position="443"/>
        <end position="475"/>
    </location>
</feature>
<evidence type="ECO:0000256" key="6">
    <source>
        <dbReference type="ARBA" id="ARBA00022989"/>
    </source>
</evidence>
<accession>A0A7J6CE40</accession>
<dbReference type="Proteomes" id="UP000579812">
    <property type="component" value="Unassembled WGS sequence"/>
</dbReference>
<evidence type="ECO:0000256" key="12">
    <source>
        <dbReference type="ARBA" id="ARBA00023180"/>
    </source>
</evidence>
<evidence type="ECO:0000256" key="5">
    <source>
        <dbReference type="ARBA" id="ARBA00022859"/>
    </source>
</evidence>
<feature type="transmembrane region" description="Helical" evidence="15">
    <location>
        <begin position="399"/>
        <end position="425"/>
    </location>
</feature>
<dbReference type="PRINTS" id="PR01533">
    <property type="entry name" value="CYSLTRECPTR"/>
</dbReference>
<comment type="subcellular location">
    <subcellularLocation>
        <location evidence="1">Cell membrane</location>
        <topology evidence="1">Multi-pass membrane protein</topology>
    </subcellularLocation>
</comment>
<evidence type="ECO:0000259" key="16">
    <source>
        <dbReference type="PROSITE" id="PS50262"/>
    </source>
</evidence>
<evidence type="ECO:0000256" key="15">
    <source>
        <dbReference type="SAM" id="Phobius"/>
    </source>
</evidence>
<dbReference type="GO" id="GO:0002250">
    <property type="term" value="P:adaptive immune response"/>
    <property type="evidence" value="ECO:0007669"/>
    <property type="project" value="UniProtKB-KW"/>
</dbReference>
<keyword evidence="12" id="KW-0325">Glycoprotein</keyword>
<dbReference type="PANTHER" id="PTHR24231:SF45">
    <property type="entry name" value="CYSTEINYL LEUKOTRIENE RECEPTOR 1"/>
    <property type="match status" value="1"/>
</dbReference>
<evidence type="ECO:0000313" key="17">
    <source>
        <dbReference type="EMBL" id="KAF4105356.1"/>
    </source>
</evidence>
<keyword evidence="3" id="KW-1003">Cell membrane</keyword>
<dbReference type="GO" id="GO:0004974">
    <property type="term" value="F:leukotriene receptor activity"/>
    <property type="evidence" value="ECO:0007669"/>
    <property type="project" value="InterPro"/>
</dbReference>
<evidence type="ECO:0000256" key="14">
    <source>
        <dbReference type="SAM" id="MobiDB-lite"/>
    </source>
</evidence>
<feature type="domain" description="G-protein coupled receptors family 1 profile" evidence="16">
    <location>
        <begin position="165"/>
        <end position="423"/>
    </location>
</feature>
<keyword evidence="11" id="KW-0675">Receptor</keyword>
<keyword evidence="5" id="KW-0391">Immunity</keyword>
<feature type="transmembrane region" description="Helical" evidence="15">
    <location>
        <begin position="359"/>
        <end position="379"/>
    </location>
</feature>
<dbReference type="AlphaFoldDB" id="A0A7J6CE40"/>
<proteinExistence type="predicted"/>
<dbReference type="InterPro" id="IPR013310">
    <property type="entry name" value="CLT1_recept"/>
</dbReference>
<evidence type="ECO:0000256" key="1">
    <source>
        <dbReference type="ARBA" id="ARBA00004651"/>
    </source>
</evidence>
<feature type="transmembrane region" description="Helical" evidence="15">
    <location>
        <begin position="317"/>
        <end position="338"/>
    </location>
</feature>